<dbReference type="InterPro" id="IPR025983">
    <property type="entry name" value="Cys_rich_CPCC"/>
</dbReference>
<gene>
    <name evidence="2" type="ORF">QR695_00885</name>
</gene>
<dbReference type="RefSeq" id="WP_214791687.1">
    <property type="nucleotide sequence ID" value="NZ_CP183077.1"/>
</dbReference>
<proteinExistence type="predicted"/>
<dbReference type="EMBL" id="JASWER010000001">
    <property type="protein sequence ID" value="MDL5375552.1"/>
    <property type="molecule type" value="Genomic_DNA"/>
</dbReference>
<evidence type="ECO:0000259" key="1">
    <source>
        <dbReference type="Pfam" id="PF14206"/>
    </source>
</evidence>
<dbReference type="Proteomes" id="UP001230807">
    <property type="component" value="Unassembled WGS sequence"/>
</dbReference>
<protein>
    <submittedName>
        <fullName evidence="2">CPCC family cysteine-rich protein</fullName>
    </submittedName>
</protein>
<organism evidence="2 3">
    <name type="scientific">Exiguobacterium mexicanum</name>
    <dbReference type="NCBI Taxonomy" id="340146"/>
    <lineage>
        <taxon>Bacteria</taxon>
        <taxon>Bacillati</taxon>
        <taxon>Bacillota</taxon>
        <taxon>Bacilli</taxon>
        <taxon>Bacillales</taxon>
        <taxon>Bacillales Family XII. Incertae Sedis</taxon>
        <taxon>Exiguobacterium</taxon>
    </lineage>
</organism>
<reference evidence="2 3" key="1">
    <citation type="submission" date="2023-06" db="EMBL/GenBank/DDBJ databases">
        <title>Influencing factors and mechanism of Cr(VI) reduction by facultative anaerobic Exiguobacterium sp. PY14.</title>
        <authorList>
            <person name="Zou L."/>
        </authorList>
    </citation>
    <scope>NUCLEOTIDE SEQUENCE [LARGE SCALE GENOMIC DNA]</scope>
    <source>
        <strain evidence="2 3">PY14</strain>
    </source>
</reference>
<evidence type="ECO:0000313" key="2">
    <source>
        <dbReference type="EMBL" id="MDL5375552.1"/>
    </source>
</evidence>
<accession>A0ABT7MJF0</accession>
<keyword evidence="3" id="KW-1185">Reference proteome</keyword>
<sequence length="90" mass="10188">MTYTCPCCGYQTLNEEPPGTYDICGICFWEDDGVQFSDPDYEGGANTVSLRQAQQNYIHFGACDRGSLKFVRTPNGHDVKDPKWRPFAEK</sequence>
<comment type="caution">
    <text evidence="2">The sequence shown here is derived from an EMBL/GenBank/DDBJ whole genome shotgun (WGS) entry which is preliminary data.</text>
</comment>
<feature type="domain" description="Cysteine-rich CPCC" evidence="1">
    <location>
        <begin position="3"/>
        <end position="76"/>
    </location>
</feature>
<name>A0ABT7MJF0_9BACL</name>
<evidence type="ECO:0000313" key="3">
    <source>
        <dbReference type="Proteomes" id="UP001230807"/>
    </source>
</evidence>
<dbReference type="Pfam" id="PF14206">
    <property type="entry name" value="Cys_rich_CPCC"/>
    <property type="match status" value="1"/>
</dbReference>